<dbReference type="EC" id="2.1.1.-" evidence="8"/>
<evidence type="ECO:0000256" key="4">
    <source>
        <dbReference type="ARBA" id="ARBA00022691"/>
    </source>
</evidence>
<comment type="similarity">
    <text evidence="1 8">Belongs to the N(4)/N(6)-methyltransferase family.</text>
</comment>
<dbReference type="PRINTS" id="PR00508">
    <property type="entry name" value="S21N4MTFRASE"/>
</dbReference>
<keyword evidence="2 11" id="KW-0489">Methyltransferase</keyword>
<dbReference type="InterPro" id="IPR002941">
    <property type="entry name" value="DNA_methylase_N4/N6"/>
</dbReference>
<dbReference type="GO" id="GO:0032259">
    <property type="term" value="P:methylation"/>
    <property type="evidence" value="ECO:0007669"/>
    <property type="project" value="UniProtKB-KW"/>
</dbReference>
<dbReference type="InterPro" id="IPR002052">
    <property type="entry name" value="DNA_methylase_N6_adenine_CS"/>
</dbReference>
<evidence type="ECO:0000256" key="6">
    <source>
        <dbReference type="ARBA" id="ARBA00023125"/>
    </source>
</evidence>
<evidence type="ECO:0000256" key="7">
    <source>
        <dbReference type="ARBA" id="ARBA00047942"/>
    </source>
</evidence>
<evidence type="ECO:0000256" key="5">
    <source>
        <dbReference type="ARBA" id="ARBA00022705"/>
    </source>
</evidence>
<evidence type="ECO:0000256" key="1">
    <source>
        <dbReference type="ARBA" id="ARBA00006594"/>
    </source>
</evidence>
<keyword evidence="12" id="KW-1185">Reference proteome</keyword>
<dbReference type="PROSITE" id="PS00092">
    <property type="entry name" value="N6_MTASE"/>
    <property type="match status" value="1"/>
</dbReference>
<dbReference type="PANTHER" id="PTHR13370">
    <property type="entry name" value="RNA METHYLASE-RELATED"/>
    <property type="match status" value="1"/>
</dbReference>
<reference evidence="11 12" key="1">
    <citation type="journal article" date="2020" name="Microorganisms">
        <title>Osmotic Adaptation and Compatible Solute Biosynthesis of Phototrophic Bacteria as Revealed from Genome Analyses.</title>
        <authorList>
            <person name="Imhoff J.F."/>
            <person name="Rahn T."/>
            <person name="Kunzel S."/>
            <person name="Keller A."/>
            <person name="Neulinger S.C."/>
        </authorList>
    </citation>
    <scope>NUCLEOTIDE SEQUENCE [LARGE SCALE GENOMIC DNA]</scope>
    <source>
        <strain evidence="11 12">DSM 9895</strain>
    </source>
</reference>
<name>A0ABS1DBM9_9PROT</name>
<dbReference type="EMBL" id="NRRL01000006">
    <property type="protein sequence ID" value="MBK1667346.1"/>
    <property type="molecule type" value="Genomic_DNA"/>
</dbReference>
<dbReference type="Pfam" id="PF18755">
    <property type="entry name" value="RAMA"/>
    <property type="match status" value="1"/>
</dbReference>
<evidence type="ECO:0000313" key="11">
    <source>
        <dbReference type="EMBL" id="MBK1667346.1"/>
    </source>
</evidence>
<organism evidence="11 12">
    <name type="scientific">Rhodovibrio sodomensis</name>
    <dbReference type="NCBI Taxonomy" id="1088"/>
    <lineage>
        <taxon>Bacteria</taxon>
        <taxon>Pseudomonadati</taxon>
        <taxon>Pseudomonadota</taxon>
        <taxon>Alphaproteobacteria</taxon>
        <taxon>Rhodospirillales</taxon>
        <taxon>Rhodovibrionaceae</taxon>
        <taxon>Rhodovibrio</taxon>
    </lineage>
</organism>
<proteinExistence type="inferred from homology"/>
<feature type="domain" description="RAMA" evidence="10">
    <location>
        <begin position="266"/>
        <end position="354"/>
    </location>
</feature>
<evidence type="ECO:0000259" key="9">
    <source>
        <dbReference type="Pfam" id="PF01555"/>
    </source>
</evidence>
<dbReference type="GO" id="GO:0008168">
    <property type="term" value="F:methyltransferase activity"/>
    <property type="evidence" value="ECO:0007669"/>
    <property type="project" value="UniProtKB-KW"/>
</dbReference>
<sequence length="374" mass="41672">MNGPNQMDQYLLGDCVARMRELPEASVDLVFADPPYNLQLGAGLKRPGGGSVAGVDADWDRFDSHAAYDDFTRAWLSAARRVLRPDGTLWVIGSFHNIYQVGYQLQALGFWLLGDVHWAKTNPMPNFRGKRFQNATETMIWAQPNKGRPYTFNYHALKSLNDDRQMRNWWELPIVQGTDRLKDGEGNKLHPTQKPEALLYRVLLASSNPGDTVLDPFFGTGTTGAVAHRLGRRFVGIERDPGYLTAARKRIEAIAPGELPDSLVQVRPPRADRRIAMATLVEEGWIAPGQEVRSRCGRFVAQVRADGKLVSAGSAGSIHALGAQLQGRESCNGWDFWRVERDGSWAPLDTLRAMRASAAESTMTEEMSRHETPD</sequence>
<dbReference type="CDD" id="cd02440">
    <property type="entry name" value="AdoMet_MTases"/>
    <property type="match status" value="1"/>
</dbReference>
<comment type="caution">
    <text evidence="11">The sequence shown here is derived from an EMBL/GenBank/DDBJ whole genome shotgun (WGS) entry which is preliminary data.</text>
</comment>
<evidence type="ECO:0000313" key="12">
    <source>
        <dbReference type="Proteomes" id="UP001296873"/>
    </source>
</evidence>
<dbReference type="Gene3D" id="3.40.50.150">
    <property type="entry name" value="Vaccinia Virus protein VP39"/>
    <property type="match status" value="1"/>
</dbReference>
<comment type="catalytic activity">
    <reaction evidence="7">
        <text>a 2'-deoxyadenosine in DNA + S-adenosyl-L-methionine = an N(6)-methyl-2'-deoxyadenosine in DNA + S-adenosyl-L-homocysteine + H(+)</text>
        <dbReference type="Rhea" id="RHEA:15197"/>
        <dbReference type="Rhea" id="RHEA-COMP:12418"/>
        <dbReference type="Rhea" id="RHEA-COMP:12419"/>
        <dbReference type="ChEBI" id="CHEBI:15378"/>
        <dbReference type="ChEBI" id="CHEBI:57856"/>
        <dbReference type="ChEBI" id="CHEBI:59789"/>
        <dbReference type="ChEBI" id="CHEBI:90615"/>
        <dbReference type="ChEBI" id="CHEBI:90616"/>
        <dbReference type="EC" id="2.1.1.72"/>
    </reaction>
</comment>
<evidence type="ECO:0000256" key="2">
    <source>
        <dbReference type="ARBA" id="ARBA00022603"/>
    </source>
</evidence>
<accession>A0ABS1DBM9</accession>
<evidence type="ECO:0000256" key="8">
    <source>
        <dbReference type="RuleBase" id="RU362026"/>
    </source>
</evidence>
<dbReference type="Proteomes" id="UP001296873">
    <property type="component" value="Unassembled WGS sequence"/>
</dbReference>
<keyword evidence="5" id="KW-0235">DNA replication</keyword>
<dbReference type="InterPro" id="IPR040843">
    <property type="entry name" value="RAMA"/>
</dbReference>
<keyword evidence="3" id="KW-0808">Transferase</keyword>
<dbReference type="SUPFAM" id="SSF53335">
    <property type="entry name" value="S-adenosyl-L-methionine-dependent methyltransferases"/>
    <property type="match status" value="1"/>
</dbReference>
<keyword evidence="4" id="KW-0949">S-adenosyl-L-methionine</keyword>
<feature type="domain" description="DNA methylase N-4/N-6" evidence="9">
    <location>
        <begin position="27"/>
        <end position="248"/>
    </location>
</feature>
<keyword evidence="6" id="KW-0238">DNA-binding</keyword>
<dbReference type="Pfam" id="PF01555">
    <property type="entry name" value="N6_N4_Mtase"/>
    <property type="match status" value="1"/>
</dbReference>
<protein>
    <recommendedName>
        <fullName evidence="8">Methyltransferase</fullName>
        <ecNumber evidence="8">2.1.1.-</ecNumber>
    </recommendedName>
</protein>
<gene>
    <name evidence="11" type="ORF">CKO28_04795</name>
</gene>
<evidence type="ECO:0000259" key="10">
    <source>
        <dbReference type="Pfam" id="PF18755"/>
    </source>
</evidence>
<evidence type="ECO:0000256" key="3">
    <source>
        <dbReference type="ARBA" id="ARBA00022679"/>
    </source>
</evidence>
<dbReference type="InterPro" id="IPR001091">
    <property type="entry name" value="RM_Methyltransferase"/>
</dbReference>
<dbReference type="PANTHER" id="PTHR13370:SF3">
    <property type="entry name" value="TRNA (GUANINE(10)-N2)-METHYLTRANSFERASE HOMOLOG"/>
    <property type="match status" value="1"/>
</dbReference>
<dbReference type="InterPro" id="IPR029063">
    <property type="entry name" value="SAM-dependent_MTases_sf"/>
</dbReference>